<protein>
    <submittedName>
        <fullName evidence="2">Serine/threonine-protein phosphatase</fullName>
    </submittedName>
</protein>
<dbReference type="OrthoDB" id="9801841at2"/>
<dbReference type="RefSeq" id="WP_126719666.1">
    <property type="nucleotide sequence ID" value="NZ_RWJF01000001.1"/>
</dbReference>
<sequence>MAFECVSRTHVGLRRKINEDSLLARPGEGLWAVADGMGGHSAGDVASRRLVEALAALPPARSPDEAAGHAIDAVEQVNRELVAMAKEAGLSTIGSTIVGLAANHALFRVFWAGDSRAYLLRGGQLERLTRDHSLVQDLVDAGMLAAEEADTHPNASVVTRAVGAAPRIEVELVGGAVEPGDRFLLASDGLTRVVPDAELAAELGRPALGAIADRLLDRVLERGAPDNVTLVIVEVRGG</sequence>
<dbReference type="PROSITE" id="PS51746">
    <property type="entry name" value="PPM_2"/>
    <property type="match status" value="1"/>
</dbReference>
<dbReference type="Proteomes" id="UP000274661">
    <property type="component" value="Unassembled WGS sequence"/>
</dbReference>
<comment type="caution">
    <text evidence="2">The sequence shown here is derived from an EMBL/GenBank/DDBJ whole genome shotgun (WGS) entry which is preliminary data.</text>
</comment>
<gene>
    <name evidence="2" type="ORF">HMF7854_13415</name>
</gene>
<dbReference type="GO" id="GO:0004722">
    <property type="term" value="F:protein serine/threonine phosphatase activity"/>
    <property type="evidence" value="ECO:0007669"/>
    <property type="project" value="InterPro"/>
</dbReference>
<dbReference type="Gene3D" id="3.60.40.10">
    <property type="entry name" value="PPM-type phosphatase domain"/>
    <property type="match status" value="1"/>
</dbReference>
<dbReference type="InterPro" id="IPR036457">
    <property type="entry name" value="PPM-type-like_dom_sf"/>
</dbReference>
<dbReference type="SMART" id="SM00331">
    <property type="entry name" value="PP2C_SIG"/>
    <property type="match status" value="1"/>
</dbReference>
<reference evidence="2 3" key="1">
    <citation type="submission" date="2018-12" db="EMBL/GenBank/DDBJ databases">
        <title>Sphingomonas sp. HMF7854 Genome sequencing and assembly.</title>
        <authorList>
            <person name="Cha I."/>
            <person name="Kang H."/>
            <person name="Kim H."/>
            <person name="Kang J."/>
            <person name="Joh K."/>
        </authorList>
    </citation>
    <scope>NUCLEOTIDE SEQUENCE [LARGE SCALE GENOMIC DNA]</scope>
    <source>
        <strain evidence="2 3">HMF7854</strain>
    </source>
</reference>
<dbReference type="SMART" id="SM00332">
    <property type="entry name" value="PP2Cc"/>
    <property type="match status" value="1"/>
</dbReference>
<organism evidence="2 3">
    <name type="scientific">Sphingomonas ginkgonis</name>
    <dbReference type="NCBI Taxonomy" id="2315330"/>
    <lineage>
        <taxon>Bacteria</taxon>
        <taxon>Pseudomonadati</taxon>
        <taxon>Pseudomonadota</taxon>
        <taxon>Alphaproteobacteria</taxon>
        <taxon>Sphingomonadales</taxon>
        <taxon>Sphingomonadaceae</taxon>
        <taxon>Sphingomonas</taxon>
    </lineage>
</organism>
<dbReference type="InterPro" id="IPR015655">
    <property type="entry name" value="PP2C"/>
</dbReference>
<keyword evidence="3" id="KW-1185">Reference proteome</keyword>
<dbReference type="AlphaFoldDB" id="A0A429VCY5"/>
<dbReference type="PANTHER" id="PTHR47992">
    <property type="entry name" value="PROTEIN PHOSPHATASE"/>
    <property type="match status" value="1"/>
</dbReference>
<dbReference type="SUPFAM" id="SSF81606">
    <property type="entry name" value="PP2C-like"/>
    <property type="match status" value="1"/>
</dbReference>
<evidence type="ECO:0000313" key="3">
    <source>
        <dbReference type="Proteomes" id="UP000274661"/>
    </source>
</evidence>
<accession>A0A429VCY5</accession>
<dbReference type="CDD" id="cd00143">
    <property type="entry name" value="PP2Cc"/>
    <property type="match status" value="1"/>
</dbReference>
<name>A0A429VCY5_9SPHN</name>
<proteinExistence type="predicted"/>
<feature type="domain" description="PPM-type phosphatase" evidence="1">
    <location>
        <begin position="1"/>
        <end position="235"/>
    </location>
</feature>
<evidence type="ECO:0000313" key="2">
    <source>
        <dbReference type="EMBL" id="RST31727.1"/>
    </source>
</evidence>
<dbReference type="EMBL" id="RWJF01000001">
    <property type="protein sequence ID" value="RST31727.1"/>
    <property type="molecule type" value="Genomic_DNA"/>
</dbReference>
<evidence type="ECO:0000259" key="1">
    <source>
        <dbReference type="PROSITE" id="PS51746"/>
    </source>
</evidence>
<dbReference type="Pfam" id="PF13672">
    <property type="entry name" value="PP2C_2"/>
    <property type="match status" value="1"/>
</dbReference>
<dbReference type="InterPro" id="IPR001932">
    <property type="entry name" value="PPM-type_phosphatase-like_dom"/>
</dbReference>